<proteinExistence type="predicted"/>
<evidence type="ECO:0000313" key="2">
    <source>
        <dbReference type="WBParaSite" id="Minc3s02777g31530"/>
    </source>
</evidence>
<organism evidence="1 2">
    <name type="scientific">Meloidogyne incognita</name>
    <name type="common">Southern root-knot nematode worm</name>
    <name type="synonym">Oxyuris incognita</name>
    <dbReference type="NCBI Taxonomy" id="6306"/>
    <lineage>
        <taxon>Eukaryota</taxon>
        <taxon>Metazoa</taxon>
        <taxon>Ecdysozoa</taxon>
        <taxon>Nematoda</taxon>
        <taxon>Chromadorea</taxon>
        <taxon>Rhabditida</taxon>
        <taxon>Tylenchina</taxon>
        <taxon>Tylenchomorpha</taxon>
        <taxon>Tylenchoidea</taxon>
        <taxon>Meloidogynidae</taxon>
        <taxon>Meloidogyninae</taxon>
        <taxon>Meloidogyne</taxon>
        <taxon>Meloidogyne incognita group</taxon>
    </lineage>
</organism>
<accession>A0A914MUR7</accession>
<keyword evidence="1" id="KW-1185">Reference proteome</keyword>
<dbReference type="Proteomes" id="UP000887563">
    <property type="component" value="Unplaced"/>
</dbReference>
<dbReference type="WBParaSite" id="Minc3s02777g31530">
    <property type="protein sequence ID" value="Minc3s02777g31530"/>
    <property type="gene ID" value="Minc3s02777g31530"/>
</dbReference>
<name>A0A914MUR7_MELIC</name>
<dbReference type="AlphaFoldDB" id="A0A914MUR7"/>
<sequence>MLGIIKRLLVQQRYRHFRLEHLDELLRPLLIDSIDIGQVFTFWFKSGGIPNLLVEKSSNKNNNRLRLVQLNNGRQSQQLLNGIQHWAKMPLWPLPIDIQNKEHFVEQISVLELAPLDRKLLPLTNLGFDHLYKVNYDLKSWDRIVHELGDTSTLNVLNARSRAQLLGDFCYFNAFDGLKFIF</sequence>
<evidence type="ECO:0000313" key="1">
    <source>
        <dbReference type="Proteomes" id="UP000887563"/>
    </source>
</evidence>
<protein>
    <submittedName>
        <fullName evidence="2">Uncharacterized protein</fullName>
    </submittedName>
</protein>
<reference evidence="2" key="1">
    <citation type="submission" date="2022-11" db="UniProtKB">
        <authorList>
            <consortium name="WormBaseParasite"/>
        </authorList>
    </citation>
    <scope>IDENTIFICATION</scope>
</reference>